<dbReference type="RefSeq" id="WP_397090677.1">
    <property type="nucleotide sequence ID" value="NZ_JBITGY010000016.1"/>
</dbReference>
<evidence type="ECO:0000256" key="1">
    <source>
        <dbReference type="SAM" id="SignalP"/>
    </source>
</evidence>
<protein>
    <submittedName>
        <fullName evidence="2">Uncharacterized protein</fullName>
    </submittedName>
</protein>
<dbReference type="EMBL" id="JBITGY010000016">
    <property type="protein sequence ID" value="MFI6504783.1"/>
    <property type="molecule type" value="Genomic_DNA"/>
</dbReference>
<accession>A0ABW7ZBH0</accession>
<evidence type="ECO:0000313" key="3">
    <source>
        <dbReference type="Proteomes" id="UP001612741"/>
    </source>
</evidence>
<feature type="chain" id="PRO_5046441759" evidence="1">
    <location>
        <begin position="32"/>
        <end position="135"/>
    </location>
</feature>
<comment type="caution">
    <text evidence="2">The sequence shown here is derived from an EMBL/GenBank/DDBJ whole genome shotgun (WGS) entry which is preliminary data.</text>
</comment>
<proteinExistence type="predicted"/>
<feature type="signal peptide" evidence="1">
    <location>
        <begin position="1"/>
        <end position="31"/>
    </location>
</feature>
<organism evidence="2 3">
    <name type="scientific">Nonomuraea typhae</name>
    <dbReference type="NCBI Taxonomy" id="2603600"/>
    <lineage>
        <taxon>Bacteria</taxon>
        <taxon>Bacillati</taxon>
        <taxon>Actinomycetota</taxon>
        <taxon>Actinomycetes</taxon>
        <taxon>Streptosporangiales</taxon>
        <taxon>Streptosporangiaceae</taxon>
        <taxon>Nonomuraea</taxon>
    </lineage>
</organism>
<sequence>MKHPRSARILAALVCAACLTAVQTGPAQATAAGLYFNKECVSRINCTFYLRPHATRSVTRYLNKHGWSVDAAANLVCFRLPALYGLACGAAIAIPYRRALPHLQAAAEDGGCFTIRAKLPIARFGSVSTDDPNCS</sequence>
<dbReference type="Proteomes" id="UP001612741">
    <property type="component" value="Unassembled WGS sequence"/>
</dbReference>
<keyword evidence="3" id="KW-1185">Reference proteome</keyword>
<keyword evidence="1" id="KW-0732">Signal</keyword>
<evidence type="ECO:0000313" key="2">
    <source>
        <dbReference type="EMBL" id="MFI6504783.1"/>
    </source>
</evidence>
<gene>
    <name evidence="2" type="ORF">ACIBG2_45870</name>
</gene>
<reference evidence="2 3" key="1">
    <citation type="submission" date="2024-10" db="EMBL/GenBank/DDBJ databases">
        <title>The Natural Products Discovery Center: Release of the First 8490 Sequenced Strains for Exploring Actinobacteria Biosynthetic Diversity.</title>
        <authorList>
            <person name="Kalkreuter E."/>
            <person name="Kautsar S.A."/>
            <person name="Yang D."/>
            <person name="Bader C.D."/>
            <person name="Teijaro C.N."/>
            <person name="Fluegel L."/>
            <person name="Davis C.M."/>
            <person name="Simpson J.R."/>
            <person name="Lauterbach L."/>
            <person name="Steele A.D."/>
            <person name="Gui C."/>
            <person name="Meng S."/>
            <person name="Li G."/>
            <person name="Viehrig K."/>
            <person name="Ye F."/>
            <person name="Su P."/>
            <person name="Kiefer A.F."/>
            <person name="Nichols A."/>
            <person name="Cepeda A.J."/>
            <person name="Yan W."/>
            <person name="Fan B."/>
            <person name="Jiang Y."/>
            <person name="Adhikari A."/>
            <person name="Zheng C.-J."/>
            <person name="Schuster L."/>
            <person name="Cowan T.M."/>
            <person name="Smanski M.J."/>
            <person name="Chevrette M.G."/>
            <person name="De Carvalho L.P.S."/>
            <person name="Shen B."/>
        </authorList>
    </citation>
    <scope>NUCLEOTIDE SEQUENCE [LARGE SCALE GENOMIC DNA]</scope>
    <source>
        <strain evidence="2 3">NPDC050545</strain>
    </source>
</reference>
<name>A0ABW7ZBH0_9ACTN</name>